<keyword evidence="4" id="KW-1185">Reference proteome</keyword>
<gene>
    <name evidence="3" type="ORF">BHQ17_20250</name>
</gene>
<dbReference type="RefSeq" id="WP_069406905.1">
    <property type="nucleotide sequence ID" value="NZ_MIGZ01000140.1"/>
</dbReference>
<sequence length="212" mass="23159">MIDVDVDYQINAVTRTFGTRTIESGQAYVATISQSYDTAAEDLWDAVTSIERIPRWLMPISGDLKLGGSYQLEGQAGGTILTCDPPRNFTATWEFDGATSWIDVSVRSEGPDRARLVIEHIAHVDDDMSRMFGPGAVGMGWDSMVLGLAIHLRTGESVDPAAGQQWLGTDDGRRFLALSSEHWYLANVAQGEDPVAAREMADRCLEAYLGEG</sequence>
<organism evidence="3 4">
    <name type="scientific">Mycolicibacterium holsaticum</name>
    <dbReference type="NCBI Taxonomy" id="152142"/>
    <lineage>
        <taxon>Bacteria</taxon>
        <taxon>Bacillati</taxon>
        <taxon>Actinomycetota</taxon>
        <taxon>Actinomycetes</taxon>
        <taxon>Mycobacteriales</taxon>
        <taxon>Mycobacteriaceae</taxon>
        <taxon>Mycolicibacterium</taxon>
    </lineage>
</organism>
<comment type="similarity">
    <text evidence="1">Belongs to the AHA1 family.</text>
</comment>
<dbReference type="Pfam" id="PF08327">
    <property type="entry name" value="AHSA1"/>
    <property type="match status" value="1"/>
</dbReference>
<reference evidence="4" key="1">
    <citation type="submission" date="2016-09" db="EMBL/GenBank/DDBJ databases">
        <authorList>
            <person name="Greninger A.L."/>
            <person name="Jerome K.R."/>
            <person name="Mcnair B."/>
            <person name="Wallis C."/>
            <person name="Fang F."/>
        </authorList>
    </citation>
    <scope>NUCLEOTIDE SEQUENCE [LARGE SCALE GENOMIC DNA]</scope>
    <source>
        <strain evidence="4">M7</strain>
    </source>
</reference>
<feature type="domain" description="Activator of Hsp90 ATPase homologue 1/2-like C-terminal" evidence="2">
    <location>
        <begin position="37"/>
        <end position="148"/>
    </location>
</feature>
<accession>A0A1E3R9Q2</accession>
<comment type="caution">
    <text evidence="3">The sequence shown here is derived from an EMBL/GenBank/DDBJ whole genome shotgun (WGS) entry which is preliminary data.</text>
</comment>
<dbReference type="InterPro" id="IPR013538">
    <property type="entry name" value="ASHA1/2-like_C"/>
</dbReference>
<dbReference type="InterPro" id="IPR023393">
    <property type="entry name" value="START-like_dom_sf"/>
</dbReference>
<proteinExistence type="inferred from homology"/>
<evidence type="ECO:0000313" key="3">
    <source>
        <dbReference type="EMBL" id="ODQ86593.1"/>
    </source>
</evidence>
<evidence type="ECO:0000256" key="1">
    <source>
        <dbReference type="ARBA" id="ARBA00006817"/>
    </source>
</evidence>
<dbReference type="AlphaFoldDB" id="A0A1E3R9Q2"/>
<name>A0A1E3R9Q2_9MYCO</name>
<dbReference type="SUPFAM" id="SSF55961">
    <property type="entry name" value="Bet v1-like"/>
    <property type="match status" value="1"/>
</dbReference>
<evidence type="ECO:0000313" key="4">
    <source>
        <dbReference type="Proteomes" id="UP000094243"/>
    </source>
</evidence>
<dbReference type="Proteomes" id="UP000094243">
    <property type="component" value="Unassembled WGS sequence"/>
</dbReference>
<dbReference type="Gene3D" id="3.30.530.20">
    <property type="match status" value="1"/>
</dbReference>
<dbReference type="OrthoDB" id="8117292at2"/>
<evidence type="ECO:0000259" key="2">
    <source>
        <dbReference type="Pfam" id="PF08327"/>
    </source>
</evidence>
<protein>
    <submittedName>
        <fullName evidence="3">Polyketide cyclase</fullName>
    </submittedName>
</protein>
<dbReference type="EMBL" id="MIGZ01000140">
    <property type="protein sequence ID" value="ODQ86593.1"/>
    <property type="molecule type" value="Genomic_DNA"/>
</dbReference>
<dbReference type="CDD" id="cd08899">
    <property type="entry name" value="SRPBCC_CalC_Aha1-like_6"/>
    <property type="match status" value="1"/>
</dbReference>